<dbReference type="Pfam" id="PF06041">
    <property type="entry name" value="DUF924"/>
    <property type="match status" value="1"/>
</dbReference>
<proteinExistence type="predicted"/>
<evidence type="ECO:0008006" key="3">
    <source>
        <dbReference type="Google" id="ProtNLM"/>
    </source>
</evidence>
<protein>
    <recommendedName>
        <fullName evidence="3">DUF924 domain-containing protein</fullName>
    </recommendedName>
</protein>
<dbReference type="EMBL" id="NBYO01000001">
    <property type="protein sequence ID" value="OXT01734.1"/>
    <property type="molecule type" value="Genomic_DNA"/>
</dbReference>
<dbReference type="Proteomes" id="UP000215405">
    <property type="component" value="Unassembled WGS sequence"/>
</dbReference>
<dbReference type="RefSeq" id="WP_094075704.1">
    <property type="nucleotide sequence ID" value="NZ_NBYO01000001.1"/>
</dbReference>
<organism evidence="1 2">
    <name type="scientific">Notoacmeibacter marinus</name>
    <dbReference type="NCBI Taxonomy" id="1876515"/>
    <lineage>
        <taxon>Bacteria</taxon>
        <taxon>Pseudomonadati</taxon>
        <taxon>Pseudomonadota</taxon>
        <taxon>Alphaproteobacteria</taxon>
        <taxon>Hyphomicrobiales</taxon>
        <taxon>Notoacmeibacteraceae</taxon>
        <taxon>Notoacmeibacter</taxon>
    </lineage>
</organism>
<reference evidence="2" key="1">
    <citation type="journal article" date="2017" name="Int. J. Syst. Evol. Microbiol.">
        <title>Notoacmeibacter marinus gen. nov., sp. nov., isolated from the gut of a limpet and proposal of Notoacmeibacteraceae fam. nov. in the order Rhizobiales of the class Alphaproteobacteria.</title>
        <authorList>
            <person name="Huang Z."/>
            <person name="Guo F."/>
            <person name="Lai Q."/>
        </authorList>
    </citation>
    <scope>NUCLEOTIDE SEQUENCE [LARGE SCALE GENOMIC DNA]</scope>
    <source>
        <strain evidence="2">XMTR2A4</strain>
    </source>
</reference>
<evidence type="ECO:0000313" key="1">
    <source>
        <dbReference type="EMBL" id="OXT01734.1"/>
    </source>
</evidence>
<sequence length="184" mass="20955">MADTDWVDDVNSFWFEEFGPKDWFSGSETLDKSIWDRFLPLHERLADTVPPLAKAEPKAALAAILVLDQFPRNMFRGTARAFASDALALDLSRHAVAQGFDRSLNKQGRQFLYMPLMHSETLADQDRSVECFKALGSDEGLRFAEEHREIIGRFGRFPHRNEVLGRESTEAERVFLAEADSYGQ</sequence>
<dbReference type="Gene3D" id="1.20.58.320">
    <property type="entry name" value="TPR-like"/>
    <property type="match status" value="1"/>
</dbReference>
<gene>
    <name evidence="1" type="ORF">B7H23_01885</name>
</gene>
<evidence type="ECO:0000313" key="2">
    <source>
        <dbReference type="Proteomes" id="UP000215405"/>
    </source>
</evidence>
<dbReference type="InterPro" id="IPR011990">
    <property type="entry name" value="TPR-like_helical_dom_sf"/>
</dbReference>
<name>A0A231V0U2_9HYPH</name>
<dbReference type="Gene3D" id="1.25.40.10">
    <property type="entry name" value="Tetratricopeptide repeat domain"/>
    <property type="match status" value="1"/>
</dbReference>
<dbReference type="InterPro" id="IPR010323">
    <property type="entry name" value="DUF924"/>
</dbReference>
<accession>A0A231V0U2</accession>
<keyword evidence="2" id="KW-1185">Reference proteome</keyword>
<comment type="caution">
    <text evidence="1">The sequence shown here is derived from an EMBL/GenBank/DDBJ whole genome shotgun (WGS) entry which is preliminary data.</text>
</comment>
<dbReference type="SUPFAM" id="SSF48452">
    <property type="entry name" value="TPR-like"/>
    <property type="match status" value="1"/>
</dbReference>
<dbReference type="AlphaFoldDB" id="A0A231V0U2"/>